<reference evidence="1 2" key="1">
    <citation type="journal article" date="2023" name="J. Hered.">
        <title>Chromosome-level genome of the wood stork (Mycteria americana) provides insight into avian chromosome evolution.</title>
        <authorList>
            <person name="Flamio R. Jr."/>
            <person name="Ramstad K.M."/>
        </authorList>
    </citation>
    <scope>NUCLEOTIDE SEQUENCE [LARGE SCALE GENOMIC DNA]</scope>
    <source>
        <strain evidence="1">JAX WOST 10</strain>
    </source>
</reference>
<name>A0AAN7PR09_MYCAM</name>
<gene>
    <name evidence="1" type="ORF">QYF61_013165</name>
</gene>
<evidence type="ECO:0000313" key="2">
    <source>
        <dbReference type="Proteomes" id="UP001333110"/>
    </source>
</evidence>
<proteinExistence type="predicted"/>
<protein>
    <submittedName>
        <fullName evidence="1">Uncharacterized protein</fullName>
    </submittedName>
</protein>
<accession>A0AAN7PR09</accession>
<sequence length="369" mass="42068">MDWQEPHGNQQGKCQVLHVGWNNLMQQFSMVSCLESSFSERDLGVLVDLKLNVWQQYATVAKPGIASRSREVILLFYSTLVRPQLEYCVHSGVPQFKKLIDKLEQDQQRVTRMVRGQEPVMFEERQSELALSSLMKRRPRGDVFALHNSVTGARLLCVVHADKMKGNGHKLQQGKFIQIHDLFRAGIASAWVTSAYHSRFLAPGHYCNRFPNRLVNTGKVMLNAFDGEKLTILTRRWLALGVRRAVAKEACSRSACLGWRQNVYRLTHSEGQGKEDGARLFSGIFSERTRDNGHKLKYKKFHLNDGEKAETEPLGITSGSGITQHLYQRPGEGCVLWDSQEDLTKPREQAERWHMSFSIHKGKMMSGVE</sequence>
<dbReference type="AlphaFoldDB" id="A0AAN7PR09"/>
<comment type="caution">
    <text evidence="1">The sequence shown here is derived from an EMBL/GenBank/DDBJ whole genome shotgun (WGS) entry which is preliminary data.</text>
</comment>
<dbReference type="PANTHER" id="PTHR33332">
    <property type="entry name" value="REVERSE TRANSCRIPTASE DOMAIN-CONTAINING PROTEIN"/>
    <property type="match status" value="1"/>
</dbReference>
<dbReference type="EMBL" id="JAUNZN010000002">
    <property type="protein sequence ID" value="KAK4827031.1"/>
    <property type="molecule type" value="Genomic_DNA"/>
</dbReference>
<keyword evidence="2" id="KW-1185">Reference proteome</keyword>
<organism evidence="1 2">
    <name type="scientific">Mycteria americana</name>
    <name type="common">Wood stork</name>
    <dbReference type="NCBI Taxonomy" id="33587"/>
    <lineage>
        <taxon>Eukaryota</taxon>
        <taxon>Metazoa</taxon>
        <taxon>Chordata</taxon>
        <taxon>Craniata</taxon>
        <taxon>Vertebrata</taxon>
        <taxon>Euteleostomi</taxon>
        <taxon>Archelosauria</taxon>
        <taxon>Archosauria</taxon>
        <taxon>Dinosauria</taxon>
        <taxon>Saurischia</taxon>
        <taxon>Theropoda</taxon>
        <taxon>Coelurosauria</taxon>
        <taxon>Aves</taxon>
        <taxon>Neognathae</taxon>
        <taxon>Neoaves</taxon>
        <taxon>Aequornithes</taxon>
        <taxon>Ciconiiformes</taxon>
        <taxon>Ciconiidae</taxon>
        <taxon>Mycteria</taxon>
    </lineage>
</organism>
<evidence type="ECO:0000313" key="1">
    <source>
        <dbReference type="EMBL" id="KAK4827031.1"/>
    </source>
</evidence>
<dbReference type="Proteomes" id="UP001333110">
    <property type="component" value="Unassembled WGS sequence"/>
</dbReference>